<evidence type="ECO:0000259" key="2">
    <source>
        <dbReference type="Pfam" id="PF13808"/>
    </source>
</evidence>
<feature type="domain" description="H repeat-associated protein N-terminal" evidence="2">
    <location>
        <begin position="3"/>
        <end position="95"/>
    </location>
</feature>
<accession>A0ABR7M2S8</accession>
<dbReference type="NCBIfam" id="NF033564">
    <property type="entry name" value="transpos_ISAs1"/>
    <property type="match status" value="1"/>
</dbReference>
<dbReference type="InterPro" id="IPR032806">
    <property type="entry name" value="YbfD_N"/>
</dbReference>
<dbReference type="Pfam" id="PF13808">
    <property type="entry name" value="DDE_Tnp_1_assoc"/>
    <property type="match status" value="1"/>
</dbReference>
<dbReference type="InterPro" id="IPR051698">
    <property type="entry name" value="Transposase_11-like"/>
</dbReference>
<dbReference type="Pfam" id="PF01609">
    <property type="entry name" value="DDE_Tnp_1"/>
    <property type="match status" value="1"/>
</dbReference>
<evidence type="ECO:0000313" key="3">
    <source>
        <dbReference type="EMBL" id="MBC6471399.1"/>
    </source>
</evidence>
<gene>
    <name evidence="3" type="ORF">HKK74_38865</name>
</gene>
<name>A0ABR7M2S8_9ACTN</name>
<reference evidence="3 4" key="1">
    <citation type="submission" date="2020-06" db="EMBL/GenBank/DDBJ databases">
        <title>Actinomadura xiongansis sp. nov., isolated from soil of Baiyangdian.</title>
        <authorList>
            <person name="Zhang X."/>
        </authorList>
    </citation>
    <scope>NUCLEOTIDE SEQUENCE [LARGE SCALE GENOMIC DNA]</scope>
    <source>
        <strain evidence="3 4">HBUM206468</strain>
    </source>
</reference>
<keyword evidence="4" id="KW-1185">Reference proteome</keyword>
<organism evidence="3 4">
    <name type="scientific">Actinomadura alba</name>
    <dbReference type="NCBI Taxonomy" id="406431"/>
    <lineage>
        <taxon>Bacteria</taxon>
        <taxon>Bacillati</taxon>
        <taxon>Actinomycetota</taxon>
        <taxon>Actinomycetes</taxon>
        <taxon>Streptosporangiales</taxon>
        <taxon>Thermomonosporaceae</taxon>
        <taxon>Actinomadura</taxon>
    </lineage>
</organism>
<feature type="domain" description="Transposase IS4-like" evidence="1">
    <location>
        <begin position="115"/>
        <end position="343"/>
    </location>
</feature>
<dbReference type="PANTHER" id="PTHR30298:SF0">
    <property type="entry name" value="PROTEIN YBFL-RELATED"/>
    <property type="match status" value="1"/>
</dbReference>
<dbReference type="InterPro" id="IPR047647">
    <property type="entry name" value="ISAs1_transpos"/>
</dbReference>
<evidence type="ECO:0000259" key="1">
    <source>
        <dbReference type="Pfam" id="PF01609"/>
    </source>
</evidence>
<proteinExistence type="predicted"/>
<evidence type="ECO:0000313" key="4">
    <source>
        <dbReference type="Proteomes" id="UP000805614"/>
    </source>
</evidence>
<dbReference type="EMBL" id="JABVEC010000087">
    <property type="protein sequence ID" value="MBC6471399.1"/>
    <property type="molecule type" value="Genomic_DNA"/>
</dbReference>
<dbReference type="InterPro" id="IPR002559">
    <property type="entry name" value="Transposase_11"/>
</dbReference>
<dbReference type="Proteomes" id="UP000805614">
    <property type="component" value="Unassembled WGS sequence"/>
</dbReference>
<dbReference type="PANTHER" id="PTHR30298">
    <property type="entry name" value="H REPEAT-ASSOCIATED PREDICTED TRANSPOSASE"/>
    <property type="match status" value="1"/>
</dbReference>
<sequence length="379" mass="41600">MLHYLAWVPDPRDRRGVRHSLVSILGLATAAALAGSRGFTAIGEWVLDASPQVWAAFGVRRDPLTRKFESPDEATIRRVVEDVDADALDAAIGSWPASALRSRQTNRPPAGSAGRRRALAVDGKALRATHHHTTDSQALHLLSVLDQAAGIVLNQTNVQGKTNEITRFRPLLEPLDLTGAVVTADALHTQRDHAEFLVTRKDAHYILAVKKNQPSLYSQLKGLPWRKVPITHAENDHGHGRDERRTVKIVSVTQGLLFPHTAQAIAITRRTRQAGTKKWKTITAYAVTSLATHQATPTEIASWIRGHWSIEALHHVRDVSFGEDASQVRTGNGPRVMATFRNLVTGILRLTGHDNIAAAQRHHSRNPVRTLTTLGISPA</sequence>
<protein>
    <submittedName>
        <fullName evidence="3">ISAs1 family transposase</fullName>
    </submittedName>
</protein>
<comment type="caution">
    <text evidence="3">The sequence shown here is derived from an EMBL/GenBank/DDBJ whole genome shotgun (WGS) entry which is preliminary data.</text>
</comment>